<sequence>MVDVQGTVAPGFEPVRDAFAANFAQRGERGAAVTVYRDGTKVVDLWGGARDADAPATARRAQGPEGPAEPERAAPWEAGTAQVVRSATKGVAAAVPLLLHQRGLVDLDAPVGTYWPEFKANGKERVLVRHLLSHRAGLPVLDAPLSPAEALDGVSGPRALAAQAPQWAPGTAHGYHAHTYGWLIGELVRRVTGRTLGTWVADEIAGPLGLDLWIGLPDAERHRVGRLAAIEAPEPPASRGLRVRAKQTVADAYRDPASLTRRAFGVIDPLPDENDPAYRAAELPASGAVATARALARFYAALIGDVAPDAGYGAVGAPGATAAAGVVGGAGALAGARRLFAPATLTLARTEESAGPDQVLVVHTRFGLGYMLHGSAAPLLAPGSFGHPGRGGPLAFADPESGIAFGYVTNGMQKNVTADPRAQALARAVHRSLA</sequence>
<protein>
    <submittedName>
        <fullName evidence="3">Beta-lactamase family protein</fullName>
    </submittedName>
</protein>
<keyword evidence="4" id="KW-1185">Reference proteome</keyword>
<dbReference type="InterPro" id="IPR001466">
    <property type="entry name" value="Beta-lactam-related"/>
</dbReference>
<evidence type="ECO:0000313" key="4">
    <source>
        <dbReference type="Proteomes" id="UP000509303"/>
    </source>
</evidence>
<feature type="compositionally biased region" description="Low complexity" evidence="1">
    <location>
        <begin position="54"/>
        <end position="66"/>
    </location>
</feature>
<proteinExistence type="predicted"/>
<dbReference type="PANTHER" id="PTHR43319">
    <property type="entry name" value="BETA-LACTAMASE-RELATED"/>
    <property type="match status" value="1"/>
</dbReference>
<dbReference type="Proteomes" id="UP000509303">
    <property type="component" value="Chromosome"/>
</dbReference>
<dbReference type="InterPro" id="IPR012338">
    <property type="entry name" value="Beta-lactam/transpept-like"/>
</dbReference>
<feature type="region of interest" description="Disordered" evidence="1">
    <location>
        <begin position="53"/>
        <end position="74"/>
    </location>
</feature>
<evidence type="ECO:0000256" key="1">
    <source>
        <dbReference type="SAM" id="MobiDB-lite"/>
    </source>
</evidence>
<dbReference type="Pfam" id="PF00144">
    <property type="entry name" value="Beta-lactamase"/>
    <property type="match status" value="1"/>
</dbReference>
<organism evidence="3 4">
    <name type="scientific">Streptomyces buecherae</name>
    <dbReference type="NCBI Taxonomy" id="2763006"/>
    <lineage>
        <taxon>Bacteria</taxon>
        <taxon>Bacillati</taxon>
        <taxon>Actinomycetota</taxon>
        <taxon>Actinomycetes</taxon>
        <taxon>Kitasatosporales</taxon>
        <taxon>Streptomycetaceae</taxon>
        <taxon>Streptomyces</taxon>
    </lineage>
</organism>
<name>A0A7H8NC34_9ACTN</name>
<evidence type="ECO:0000313" key="3">
    <source>
        <dbReference type="EMBL" id="QKW51962.1"/>
    </source>
</evidence>
<dbReference type="PANTHER" id="PTHR43319:SF3">
    <property type="entry name" value="BETA-LACTAMASE-RELATED DOMAIN-CONTAINING PROTEIN"/>
    <property type="match status" value="1"/>
</dbReference>
<reference evidence="3 4" key="1">
    <citation type="submission" date="2020-06" db="EMBL/GenBank/DDBJ databases">
        <title>Genome mining for natural products.</title>
        <authorList>
            <person name="Zhang B."/>
            <person name="Shi J."/>
            <person name="Ge H."/>
        </authorList>
    </citation>
    <scope>NUCLEOTIDE SEQUENCE [LARGE SCALE GENOMIC DNA]</scope>
    <source>
        <strain evidence="3 4">NA00687</strain>
    </source>
</reference>
<dbReference type="EMBL" id="CP054929">
    <property type="protein sequence ID" value="QKW51962.1"/>
    <property type="molecule type" value="Genomic_DNA"/>
</dbReference>
<dbReference type="Gene3D" id="3.40.710.10">
    <property type="entry name" value="DD-peptidase/beta-lactamase superfamily"/>
    <property type="match status" value="1"/>
</dbReference>
<dbReference type="InterPro" id="IPR052907">
    <property type="entry name" value="Beta-lactamase/esterase"/>
</dbReference>
<feature type="domain" description="Beta-lactamase-related" evidence="2">
    <location>
        <begin position="19"/>
        <end position="427"/>
    </location>
</feature>
<evidence type="ECO:0000259" key="2">
    <source>
        <dbReference type="Pfam" id="PF00144"/>
    </source>
</evidence>
<accession>A0A7H8NC34</accession>
<gene>
    <name evidence="3" type="ORF">HUT08_23245</name>
</gene>
<dbReference type="RefSeq" id="WP_176163669.1">
    <property type="nucleotide sequence ID" value="NZ_CP054929.1"/>
</dbReference>
<dbReference type="SUPFAM" id="SSF56601">
    <property type="entry name" value="beta-lactamase/transpeptidase-like"/>
    <property type="match status" value="1"/>
</dbReference>
<dbReference type="AlphaFoldDB" id="A0A7H8NC34"/>